<evidence type="ECO:0000313" key="2">
    <source>
        <dbReference type="EMBL" id="EJK53431.1"/>
    </source>
</evidence>
<dbReference type="eggNOG" id="ENOG502T6M3">
    <property type="taxonomic scope" value="Eukaryota"/>
</dbReference>
<gene>
    <name evidence="2" type="ORF">THAOC_27140</name>
</gene>
<feature type="non-terminal residue" evidence="2">
    <location>
        <position position="1"/>
    </location>
</feature>
<name>K0RX45_THAOC</name>
<comment type="caution">
    <text evidence="2">The sequence shown here is derived from an EMBL/GenBank/DDBJ whole genome shotgun (WGS) entry which is preliminary data.</text>
</comment>
<dbReference type="Proteomes" id="UP000266841">
    <property type="component" value="Unassembled WGS sequence"/>
</dbReference>
<proteinExistence type="predicted"/>
<protein>
    <submittedName>
        <fullName evidence="2">Uncharacterized protein</fullName>
    </submittedName>
</protein>
<feature type="region of interest" description="Disordered" evidence="1">
    <location>
        <begin position="1"/>
        <end position="53"/>
    </location>
</feature>
<dbReference type="EMBL" id="AGNL01037787">
    <property type="protein sequence ID" value="EJK53431.1"/>
    <property type="molecule type" value="Genomic_DNA"/>
</dbReference>
<organism evidence="2 3">
    <name type="scientific">Thalassiosira oceanica</name>
    <name type="common">Marine diatom</name>
    <dbReference type="NCBI Taxonomy" id="159749"/>
    <lineage>
        <taxon>Eukaryota</taxon>
        <taxon>Sar</taxon>
        <taxon>Stramenopiles</taxon>
        <taxon>Ochrophyta</taxon>
        <taxon>Bacillariophyta</taxon>
        <taxon>Coscinodiscophyceae</taxon>
        <taxon>Thalassiosirophycidae</taxon>
        <taxon>Thalassiosirales</taxon>
        <taxon>Thalassiosiraceae</taxon>
        <taxon>Thalassiosira</taxon>
    </lineage>
</organism>
<evidence type="ECO:0000256" key="1">
    <source>
        <dbReference type="SAM" id="MobiDB-lite"/>
    </source>
</evidence>
<accession>K0RX45</accession>
<dbReference type="AlphaFoldDB" id="K0RX45"/>
<keyword evidence="3" id="KW-1185">Reference proteome</keyword>
<sequence length="134" mass="13874">RRAAPAGRGPRREEAAARRAERTRRPPRGRAASGRGAGRDRTVSPPLGGRVGEATRRGLGALLTAYPEAVSVPDGRTALYPFMLAASAGGERGGDASTIYRLLRASPGVCHMALDAPPPPLAPCGVPEEEAIAD</sequence>
<evidence type="ECO:0000313" key="3">
    <source>
        <dbReference type="Proteomes" id="UP000266841"/>
    </source>
</evidence>
<feature type="compositionally biased region" description="Basic and acidic residues" evidence="1">
    <location>
        <begin position="10"/>
        <end position="24"/>
    </location>
</feature>
<reference evidence="2 3" key="1">
    <citation type="journal article" date="2012" name="Genome Biol.">
        <title>Genome and low-iron response of an oceanic diatom adapted to chronic iron limitation.</title>
        <authorList>
            <person name="Lommer M."/>
            <person name="Specht M."/>
            <person name="Roy A.S."/>
            <person name="Kraemer L."/>
            <person name="Andreson R."/>
            <person name="Gutowska M.A."/>
            <person name="Wolf J."/>
            <person name="Bergner S.V."/>
            <person name="Schilhabel M.B."/>
            <person name="Klostermeier U.C."/>
            <person name="Beiko R.G."/>
            <person name="Rosenstiel P."/>
            <person name="Hippler M."/>
            <person name="Laroche J."/>
        </authorList>
    </citation>
    <scope>NUCLEOTIDE SEQUENCE [LARGE SCALE GENOMIC DNA]</scope>
    <source>
        <strain evidence="2 3">CCMP1005</strain>
    </source>
</reference>